<dbReference type="Proteomes" id="UP000507245">
    <property type="component" value="Unassembled WGS sequence"/>
</dbReference>
<sequence>MVISSGESNVDVPKSDPKASVHDGDDQEGDEEDDGDELEEEVDEEIEVEVEKKSVDIKESMQQKRN</sequence>
<feature type="region of interest" description="Disordered" evidence="1">
    <location>
        <begin position="1"/>
        <end position="66"/>
    </location>
</feature>
<reference evidence="3" key="1">
    <citation type="journal article" date="2020" name="Genome Biol.">
        <title>Gamete binning: chromosome-level and haplotype-resolved genome assembly enabled by high-throughput single-cell sequencing of gamete genomes.</title>
        <authorList>
            <person name="Campoy J.A."/>
            <person name="Sun H."/>
            <person name="Goel M."/>
            <person name="Jiao W.-B."/>
            <person name="Folz-Donahue K."/>
            <person name="Wang N."/>
            <person name="Rubio M."/>
            <person name="Liu C."/>
            <person name="Kukat C."/>
            <person name="Ruiz D."/>
            <person name="Huettel B."/>
            <person name="Schneeberger K."/>
        </authorList>
    </citation>
    <scope>NUCLEOTIDE SEQUENCE [LARGE SCALE GENOMIC DNA]</scope>
    <source>
        <strain evidence="3">cv. Rojo Pasion</strain>
    </source>
</reference>
<feature type="compositionally biased region" description="Basic and acidic residues" evidence="1">
    <location>
        <begin position="13"/>
        <end position="24"/>
    </location>
</feature>
<name>A0A6J5Y5D1_PRUAR</name>
<evidence type="ECO:0000256" key="1">
    <source>
        <dbReference type="SAM" id="MobiDB-lite"/>
    </source>
</evidence>
<accession>A0A6J5Y5D1</accession>
<feature type="compositionally biased region" description="Acidic residues" evidence="1">
    <location>
        <begin position="25"/>
        <end position="48"/>
    </location>
</feature>
<proteinExistence type="predicted"/>
<protein>
    <submittedName>
        <fullName evidence="2">Uncharacterized protein</fullName>
    </submittedName>
</protein>
<evidence type="ECO:0000313" key="2">
    <source>
        <dbReference type="EMBL" id="CAB4319185.1"/>
    </source>
</evidence>
<gene>
    <name evidence="2" type="ORF">ORAREDHAP_LOCUS46362</name>
</gene>
<dbReference type="AlphaFoldDB" id="A0A6J5Y5D1"/>
<dbReference type="EMBL" id="CAEKKB010000007">
    <property type="protein sequence ID" value="CAB4319185.1"/>
    <property type="molecule type" value="Genomic_DNA"/>
</dbReference>
<evidence type="ECO:0000313" key="3">
    <source>
        <dbReference type="Proteomes" id="UP000507245"/>
    </source>
</evidence>
<keyword evidence="3" id="KW-1185">Reference proteome</keyword>
<organism evidence="2 3">
    <name type="scientific">Prunus armeniaca</name>
    <name type="common">Apricot</name>
    <name type="synonym">Armeniaca vulgaris</name>
    <dbReference type="NCBI Taxonomy" id="36596"/>
    <lineage>
        <taxon>Eukaryota</taxon>
        <taxon>Viridiplantae</taxon>
        <taxon>Streptophyta</taxon>
        <taxon>Embryophyta</taxon>
        <taxon>Tracheophyta</taxon>
        <taxon>Spermatophyta</taxon>
        <taxon>Magnoliopsida</taxon>
        <taxon>eudicotyledons</taxon>
        <taxon>Gunneridae</taxon>
        <taxon>Pentapetalae</taxon>
        <taxon>rosids</taxon>
        <taxon>fabids</taxon>
        <taxon>Rosales</taxon>
        <taxon>Rosaceae</taxon>
        <taxon>Amygdaloideae</taxon>
        <taxon>Amygdaleae</taxon>
        <taxon>Prunus</taxon>
    </lineage>
</organism>
<feature type="compositionally biased region" description="Basic and acidic residues" evidence="1">
    <location>
        <begin position="49"/>
        <end position="66"/>
    </location>
</feature>